<comment type="caution">
    <text evidence="2">The sequence shown here is derived from an EMBL/GenBank/DDBJ whole genome shotgun (WGS) entry which is preliminary data.</text>
</comment>
<evidence type="ECO:0000313" key="3">
    <source>
        <dbReference type="Proteomes" id="UP000808761"/>
    </source>
</evidence>
<feature type="chain" id="PRO_5039358802" description="Lipoprotein" evidence="1">
    <location>
        <begin position="24"/>
        <end position="215"/>
    </location>
</feature>
<name>A0A9D6UKQ6_UNCSA</name>
<proteinExistence type="predicted"/>
<dbReference type="EMBL" id="JACRKR010000132">
    <property type="protein sequence ID" value="MBI5078912.1"/>
    <property type="molecule type" value="Genomic_DNA"/>
</dbReference>
<evidence type="ECO:0000313" key="2">
    <source>
        <dbReference type="EMBL" id="MBI5078912.1"/>
    </source>
</evidence>
<gene>
    <name evidence="2" type="ORF">HZB08_02700</name>
</gene>
<dbReference type="PROSITE" id="PS51257">
    <property type="entry name" value="PROKAR_LIPOPROTEIN"/>
    <property type="match status" value="1"/>
</dbReference>
<dbReference type="AlphaFoldDB" id="A0A9D6UKQ6"/>
<organism evidence="2 3">
    <name type="scientific">Candidatus Saganbacteria bacterium</name>
    <dbReference type="NCBI Taxonomy" id="2575572"/>
    <lineage>
        <taxon>Bacteria</taxon>
        <taxon>Bacillati</taxon>
        <taxon>Saganbacteria</taxon>
    </lineage>
</organism>
<evidence type="ECO:0000256" key="1">
    <source>
        <dbReference type="SAM" id="SignalP"/>
    </source>
</evidence>
<keyword evidence="1" id="KW-0732">Signal</keyword>
<feature type="signal peptide" evidence="1">
    <location>
        <begin position="1"/>
        <end position="23"/>
    </location>
</feature>
<accession>A0A9D6UKQ6</accession>
<dbReference type="Proteomes" id="UP000808761">
    <property type="component" value="Unassembled WGS sequence"/>
</dbReference>
<sequence length="215" mass="23345">MLRAISCLLLVVSCLLLVSCARSVTQIVNYGDQMAVEVTLAGTMDASANRYFLILSSTPDYKIPLPPPDNPSWEALEPGSQPQQGAAADYYSNFYATWTGYVIVEPGGCLLAKGPFVQNQTVSRETLSTLSEIDNKIRFNFRLDRVFGAAVPAQIYFDFISVPWPSGAAKIPADHLSSTNNYISKVSGSILTVNDEVNVSLDPARDIISCKVAVQ</sequence>
<evidence type="ECO:0008006" key="4">
    <source>
        <dbReference type="Google" id="ProtNLM"/>
    </source>
</evidence>
<protein>
    <recommendedName>
        <fullName evidence="4">Lipoprotein</fullName>
    </recommendedName>
</protein>
<reference evidence="2" key="1">
    <citation type="submission" date="2020-07" db="EMBL/GenBank/DDBJ databases">
        <title>Huge and variable diversity of episymbiotic CPR bacteria and DPANN archaea in groundwater ecosystems.</title>
        <authorList>
            <person name="He C.Y."/>
            <person name="Keren R."/>
            <person name="Whittaker M."/>
            <person name="Farag I.F."/>
            <person name="Doudna J."/>
            <person name="Cate J.H.D."/>
            <person name="Banfield J.F."/>
        </authorList>
    </citation>
    <scope>NUCLEOTIDE SEQUENCE</scope>
    <source>
        <strain evidence="2">NC_groundwater_1860_Pr3_B-0.1um_51_7</strain>
    </source>
</reference>